<dbReference type="Pfam" id="PF00355">
    <property type="entry name" value="Rieske"/>
    <property type="match status" value="1"/>
</dbReference>
<dbReference type="PRINTS" id="PR00162">
    <property type="entry name" value="RIESKE"/>
</dbReference>
<keyword evidence="4" id="KW-0479">Metal-binding</keyword>
<evidence type="ECO:0000259" key="11">
    <source>
        <dbReference type="PROSITE" id="PS51296"/>
    </source>
</evidence>
<proteinExistence type="predicted"/>
<gene>
    <name evidence="12" type="ORF">AVDCRST_MAG78-1264</name>
</gene>
<dbReference type="PANTHER" id="PTHR10134">
    <property type="entry name" value="CYTOCHROME B-C1 COMPLEX SUBUNIT RIESKE, MITOCHONDRIAL"/>
    <property type="match status" value="1"/>
</dbReference>
<dbReference type="InterPro" id="IPR036922">
    <property type="entry name" value="Rieske_2Fe-2S_sf"/>
</dbReference>
<evidence type="ECO:0000256" key="2">
    <source>
        <dbReference type="ARBA" id="ARBA00015816"/>
    </source>
</evidence>
<dbReference type="InterPro" id="IPR005805">
    <property type="entry name" value="Rieske_Fe-S_prot_C"/>
</dbReference>
<organism evidence="12">
    <name type="scientific">uncultured Rubrobacteraceae bacterium</name>
    <dbReference type="NCBI Taxonomy" id="349277"/>
    <lineage>
        <taxon>Bacteria</taxon>
        <taxon>Bacillati</taxon>
        <taxon>Actinomycetota</taxon>
        <taxon>Rubrobacteria</taxon>
        <taxon>Rubrobacterales</taxon>
        <taxon>Rubrobacteraceae</taxon>
        <taxon>environmental samples</taxon>
    </lineage>
</organism>
<keyword evidence="5" id="KW-0408">Iron</keyword>
<evidence type="ECO:0000313" key="12">
    <source>
        <dbReference type="EMBL" id="CAA9424545.1"/>
    </source>
</evidence>
<dbReference type="InterPro" id="IPR014349">
    <property type="entry name" value="Rieske_Fe-S_prot"/>
</dbReference>
<evidence type="ECO:0000256" key="4">
    <source>
        <dbReference type="ARBA" id="ARBA00022723"/>
    </source>
</evidence>
<evidence type="ECO:0000256" key="1">
    <source>
        <dbReference type="ARBA" id="ARBA00002494"/>
    </source>
</evidence>
<evidence type="ECO:0000256" key="6">
    <source>
        <dbReference type="ARBA" id="ARBA00023014"/>
    </source>
</evidence>
<keyword evidence="10" id="KW-1133">Transmembrane helix</keyword>
<sequence length="232" mass="25365">MAELQKDPMTRGDFLGFGVLGTIVGAILTIPPAAFVLGPLIDTDVRGQSDIPSGPDDWFEVTTLSEVPAGTEPKVFTVDFPVEQVYGKPEIQEESGTSSEEFVIPNAIWLSWKHEINPDGTYGQNLRPTFLDEKSDGFSESEIEEIQSSLNVLSSSCAHLGCPVRWLLREGEGEFLCPCHGGIYNINGAYVAGPPPRDMYSYDFEVREGGTVHVRHQFDSGGNQGPQEPFVV</sequence>
<dbReference type="InterPro" id="IPR017941">
    <property type="entry name" value="Rieske_2Fe-2S"/>
</dbReference>
<evidence type="ECO:0000256" key="5">
    <source>
        <dbReference type="ARBA" id="ARBA00023004"/>
    </source>
</evidence>
<protein>
    <recommendedName>
        <fullName evidence="2">Cytochrome bc1 complex Rieske iron-sulfur subunit</fullName>
    </recommendedName>
    <alternativeName>
        <fullName evidence="8">Cytochrome bc1 reductase complex subunit QcrA</fullName>
    </alternativeName>
</protein>
<dbReference type="GO" id="GO:0016705">
    <property type="term" value="F:oxidoreductase activity, acting on paired donors, with incorporation or reduction of molecular oxygen"/>
    <property type="evidence" value="ECO:0007669"/>
    <property type="project" value="UniProtKB-ARBA"/>
</dbReference>
<dbReference type="Gene3D" id="2.102.10.10">
    <property type="entry name" value="Rieske [2Fe-2S] iron-sulphur domain"/>
    <property type="match status" value="1"/>
</dbReference>
<evidence type="ECO:0000256" key="10">
    <source>
        <dbReference type="SAM" id="Phobius"/>
    </source>
</evidence>
<dbReference type="GO" id="GO:0004497">
    <property type="term" value="F:monooxygenase activity"/>
    <property type="evidence" value="ECO:0007669"/>
    <property type="project" value="UniProtKB-ARBA"/>
</dbReference>
<dbReference type="CDD" id="cd03467">
    <property type="entry name" value="Rieske"/>
    <property type="match status" value="1"/>
</dbReference>
<accession>A0A6J4PX81</accession>
<dbReference type="SUPFAM" id="SSF50022">
    <property type="entry name" value="ISP domain"/>
    <property type="match status" value="1"/>
</dbReference>
<keyword evidence="3" id="KW-0001">2Fe-2S</keyword>
<feature type="transmembrane region" description="Helical" evidence="10">
    <location>
        <begin position="14"/>
        <end position="37"/>
    </location>
</feature>
<dbReference type="GO" id="GO:0016020">
    <property type="term" value="C:membrane"/>
    <property type="evidence" value="ECO:0007669"/>
    <property type="project" value="InterPro"/>
</dbReference>
<dbReference type="GO" id="GO:0046872">
    <property type="term" value="F:metal ion binding"/>
    <property type="evidence" value="ECO:0007669"/>
    <property type="project" value="UniProtKB-KW"/>
</dbReference>
<evidence type="ECO:0000256" key="8">
    <source>
        <dbReference type="ARBA" id="ARBA00029586"/>
    </source>
</evidence>
<evidence type="ECO:0000256" key="7">
    <source>
        <dbReference type="ARBA" id="ARBA00023157"/>
    </source>
</evidence>
<keyword evidence="10" id="KW-0812">Transmembrane</keyword>
<keyword evidence="6" id="KW-0411">Iron-sulfur</keyword>
<comment type="cofactor">
    <cofactor evidence="9">
        <name>[2Fe-2S] cluster</name>
        <dbReference type="ChEBI" id="CHEBI:190135"/>
    </cofactor>
</comment>
<evidence type="ECO:0000256" key="9">
    <source>
        <dbReference type="ARBA" id="ARBA00034078"/>
    </source>
</evidence>
<dbReference type="GO" id="GO:0051537">
    <property type="term" value="F:2 iron, 2 sulfur cluster binding"/>
    <property type="evidence" value="ECO:0007669"/>
    <property type="project" value="UniProtKB-KW"/>
</dbReference>
<name>A0A6J4PX81_9ACTN</name>
<comment type="function">
    <text evidence="1">Iron-sulfur subunit of the cytochrome bc1 complex, an essential component of the respiratory electron transport chain required for ATP synthesis. The bc1 complex catalyzes the oxidation of menaquinol and the reduction of cytochrome c in the respiratory chain. The bc1 complex operates through a Q-cycle mechanism that couples electron transfer to generation of the proton gradient that drives ATP synthesis.</text>
</comment>
<keyword evidence="10" id="KW-0472">Membrane</keyword>
<dbReference type="PROSITE" id="PS51296">
    <property type="entry name" value="RIESKE"/>
    <property type="match status" value="1"/>
</dbReference>
<dbReference type="EMBL" id="CADCVB010000090">
    <property type="protein sequence ID" value="CAA9424545.1"/>
    <property type="molecule type" value="Genomic_DNA"/>
</dbReference>
<feature type="domain" description="Rieske" evidence="11">
    <location>
        <begin position="109"/>
        <end position="213"/>
    </location>
</feature>
<reference evidence="12" key="1">
    <citation type="submission" date="2020-02" db="EMBL/GenBank/DDBJ databases">
        <authorList>
            <person name="Meier V. D."/>
        </authorList>
    </citation>
    <scope>NUCLEOTIDE SEQUENCE</scope>
    <source>
        <strain evidence="12">AVDCRST_MAG78</strain>
    </source>
</reference>
<evidence type="ECO:0000256" key="3">
    <source>
        <dbReference type="ARBA" id="ARBA00022714"/>
    </source>
</evidence>
<keyword evidence="7" id="KW-1015">Disulfide bond</keyword>
<dbReference type="AlphaFoldDB" id="A0A6J4PX81"/>